<organism evidence="1 2">
    <name type="scientific">Xenorhabdus lircayensis</name>
    <dbReference type="NCBI Taxonomy" id="2763499"/>
    <lineage>
        <taxon>Bacteria</taxon>
        <taxon>Pseudomonadati</taxon>
        <taxon>Pseudomonadota</taxon>
        <taxon>Gammaproteobacteria</taxon>
        <taxon>Enterobacterales</taxon>
        <taxon>Morganellaceae</taxon>
        <taxon>Xenorhabdus</taxon>
    </lineage>
</organism>
<evidence type="ECO:0000313" key="2">
    <source>
        <dbReference type="Proteomes" id="UP000696184"/>
    </source>
</evidence>
<protein>
    <submittedName>
        <fullName evidence="1">Uncharacterized protein</fullName>
    </submittedName>
</protein>
<dbReference type="EMBL" id="JACOII010000024">
    <property type="protein sequence ID" value="MBI6548232.1"/>
    <property type="molecule type" value="Genomic_DNA"/>
</dbReference>
<proteinExistence type="predicted"/>
<keyword evidence="2" id="KW-1185">Reference proteome</keyword>
<reference evidence="1 2" key="1">
    <citation type="submission" date="2020-08" db="EMBL/GenBank/DDBJ databases">
        <title>Description of Xenorhabdus lircayensis sp. nov., the symbiotic bacterium associated with the entomopathogenic nematode Steirnernema unicornum.</title>
        <authorList>
            <person name="Castaneda-Alvarez C."/>
            <person name="Prodan S."/>
            <person name="Zamorano A."/>
            <person name="San-Blas E."/>
            <person name="Aballay E."/>
        </authorList>
    </citation>
    <scope>NUCLEOTIDE SEQUENCE [LARGE SCALE GENOMIC DNA]</scope>
    <source>
        <strain evidence="1 2">VLS</strain>
    </source>
</reference>
<gene>
    <name evidence="1" type="ORF">H8A87_05695</name>
</gene>
<evidence type="ECO:0000313" key="1">
    <source>
        <dbReference type="EMBL" id="MBI6548232.1"/>
    </source>
</evidence>
<accession>A0ABS0U2Z5</accession>
<sequence>MNNDVIELAREIKRRSELVLQAERENNSEFYKHWNSLDRMMSPRNLIKLCDAVETLAEYENMEPVAWIMEDKVDSRIISDIEKKYLSNTEAFNIPLYRHPSKELSAFTAEIELTDFTKNWDGKAIAYGRVFNDSRKRFEDGVEIITSLVINADTYRNDGYIKTQNSIYKIRE</sequence>
<comment type="caution">
    <text evidence="1">The sequence shown here is derived from an EMBL/GenBank/DDBJ whole genome shotgun (WGS) entry which is preliminary data.</text>
</comment>
<dbReference type="Proteomes" id="UP000696184">
    <property type="component" value="Unassembled WGS sequence"/>
</dbReference>
<name>A0ABS0U2Z5_9GAMM</name>
<dbReference type="RefSeq" id="WP_198689027.1">
    <property type="nucleotide sequence ID" value="NZ_CAWPUD010000021.1"/>
</dbReference>